<evidence type="ECO:0000313" key="2">
    <source>
        <dbReference type="Proteomes" id="UP000290378"/>
    </source>
</evidence>
<organism evidence="1 2">
    <name type="scientific">Arcobacter cloacae</name>
    <dbReference type="NCBI Taxonomy" id="1054034"/>
    <lineage>
        <taxon>Bacteria</taxon>
        <taxon>Pseudomonadati</taxon>
        <taxon>Campylobacterota</taxon>
        <taxon>Epsilonproteobacteria</taxon>
        <taxon>Campylobacterales</taxon>
        <taxon>Arcobacteraceae</taxon>
        <taxon>Arcobacter</taxon>
    </lineage>
</organism>
<keyword evidence="2" id="KW-1185">Reference proteome</keyword>
<evidence type="ECO:0000313" key="1">
    <source>
        <dbReference type="EMBL" id="RXI37576.1"/>
    </source>
</evidence>
<dbReference type="RefSeq" id="WP_129014451.1">
    <property type="nucleotide sequence ID" value="NZ_CBCSEI010000023.1"/>
</dbReference>
<reference evidence="1 2" key="1">
    <citation type="submission" date="2017-09" db="EMBL/GenBank/DDBJ databases">
        <title>Genomics of the genus Arcobacter.</title>
        <authorList>
            <person name="Perez-Cataluna A."/>
            <person name="Figueras M.J."/>
            <person name="Salas-Masso N."/>
        </authorList>
    </citation>
    <scope>NUCLEOTIDE SEQUENCE [LARGE SCALE GENOMIC DNA]</scope>
    <source>
        <strain evidence="1 2">CECT 7834</strain>
    </source>
</reference>
<protein>
    <submittedName>
        <fullName evidence="1">Uncharacterized protein</fullName>
    </submittedName>
</protein>
<accession>A0A6M8NVF9</accession>
<comment type="caution">
    <text evidence="1">The sequence shown here is derived from an EMBL/GenBank/DDBJ whole genome shotgun (WGS) entry which is preliminary data.</text>
</comment>
<dbReference type="AlphaFoldDB" id="A0A6M8NVF9"/>
<dbReference type="EMBL" id="NXII01000025">
    <property type="protein sequence ID" value="RXI37576.1"/>
    <property type="molecule type" value="Genomic_DNA"/>
</dbReference>
<dbReference type="Proteomes" id="UP000290378">
    <property type="component" value="Unassembled WGS sequence"/>
</dbReference>
<proteinExistence type="predicted"/>
<gene>
    <name evidence="1" type="ORF">CP963_12230</name>
</gene>
<name>A0A6M8NVF9_9BACT</name>
<sequence>MHSLKINVEDNVYSHLKFFLDGLSNKGIEVVEDKIVEKNSKETKYLFNTIAIDTSNYKFDREEANAR</sequence>